<keyword evidence="3" id="KW-1185">Reference proteome</keyword>
<evidence type="ECO:0000313" key="2">
    <source>
        <dbReference type="EMBL" id="MEX4008419.1"/>
    </source>
</evidence>
<evidence type="ECO:0000313" key="3">
    <source>
        <dbReference type="Proteomes" id="UP001559025"/>
    </source>
</evidence>
<organism evidence="2 3">
    <name type="scientific">Neoaquamicrobium sediminum</name>
    <dbReference type="NCBI Taxonomy" id="1849104"/>
    <lineage>
        <taxon>Bacteria</taxon>
        <taxon>Pseudomonadati</taxon>
        <taxon>Pseudomonadota</taxon>
        <taxon>Alphaproteobacteria</taxon>
        <taxon>Hyphomicrobiales</taxon>
        <taxon>Phyllobacteriaceae</taxon>
        <taxon>Neoaquamicrobium</taxon>
    </lineage>
</organism>
<dbReference type="InterPro" id="IPR016181">
    <property type="entry name" value="Acyl_CoA_acyltransferase"/>
</dbReference>
<name>A0ABV3WUR2_9HYPH</name>
<dbReference type="InterPro" id="IPR000182">
    <property type="entry name" value="GNAT_dom"/>
</dbReference>
<accession>A0ABV3WUR2</accession>
<dbReference type="CDD" id="cd04301">
    <property type="entry name" value="NAT_SF"/>
    <property type="match status" value="1"/>
</dbReference>
<dbReference type="Proteomes" id="UP001559025">
    <property type="component" value="Unassembled WGS sequence"/>
</dbReference>
<dbReference type="Gene3D" id="3.40.630.30">
    <property type="match status" value="2"/>
</dbReference>
<dbReference type="PROSITE" id="PS51186">
    <property type="entry name" value="GNAT"/>
    <property type="match status" value="1"/>
</dbReference>
<dbReference type="InterPro" id="IPR050276">
    <property type="entry name" value="MshD_Acetyltransferase"/>
</dbReference>
<dbReference type="RefSeq" id="WP_368803422.1">
    <property type="nucleotide sequence ID" value="NZ_JAZHFV010000004.1"/>
</dbReference>
<dbReference type="Pfam" id="PF00583">
    <property type="entry name" value="Acetyltransf_1"/>
    <property type="match status" value="1"/>
</dbReference>
<protein>
    <submittedName>
        <fullName evidence="2">GNAT family N-acetyltransferase</fullName>
    </submittedName>
</protein>
<dbReference type="SUPFAM" id="SSF55729">
    <property type="entry name" value="Acyl-CoA N-acyltransferases (Nat)"/>
    <property type="match status" value="2"/>
</dbReference>
<dbReference type="EMBL" id="JAZHFV010000004">
    <property type="protein sequence ID" value="MEX4008419.1"/>
    <property type="molecule type" value="Genomic_DNA"/>
</dbReference>
<sequence length="284" mass="31627">MAANDTTRSPHATLDWRPLDGLGWNEIAEAFRLCYDGYLIPIRMTAPQMAARFAAEDLDMQASGIALVDGKVAAIGMVARRGRLSRLAAFGVSTGFRGKGMASQVLDRLVHESTARSDARMELEVFEHNHPAVKLYERFGFACIDRLIGFEKPVPNAQLDAATPELSSPDILVELMHEEKTDDLPWQLQPVTLARLEAPWQVICNGDALALVDFSRETAIEVRMIHVQRGSRRQGHARALLSIIEGLAGERPIRVPQLIPARYQAFAEALGFTPLEHYQFRMAR</sequence>
<dbReference type="PANTHER" id="PTHR43617">
    <property type="entry name" value="L-AMINO ACID N-ACETYLTRANSFERASE"/>
    <property type="match status" value="1"/>
</dbReference>
<evidence type="ECO:0000259" key="1">
    <source>
        <dbReference type="PROSITE" id="PS51186"/>
    </source>
</evidence>
<proteinExistence type="predicted"/>
<feature type="domain" description="N-acetyltransferase" evidence="1">
    <location>
        <begin position="14"/>
        <end position="165"/>
    </location>
</feature>
<reference evidence="2 3" key="1">
    <citation type="submission" date="2024-01" db="EMBL/GenBank/DDBJ databases">
        <title>New evidence supports the origin of RcGTA from prophage.</title>
        <authorList>
            <person name="Xu Y."/>
            <person name="Liu B."/>
            <person name="Chen F."/>
        </authorList>
    </citation>
    <scope>NUCLEOTIDE SEQUENCE [LARGE SCALE GENOMIC DNA]</scope>
    <source>
        <strain evidence="2 3">CBW1107-2</strain>
    </source>
</reference>
<gene>
    <name evidence="2" type="ORF">V1479_13980</name>
</gene>
<comment type="caution">
    <text evidence="2">The sequence shown here is derived from an EMBL/GenBank/DDBJ whole genome shotgun (WGS) entry which is preliminary data.</text>
</comment>